<comment type="caution">
    <text evidence="12">The sequence shown here is derived from an EMBL/GenBank/DDBJ whole genome shotgun (WGS) entry which is preliminary data.</text>
</comment>
<protein>
    <submittedName>
        <fullName evidence="12">Phospho-sugar mutase</fullName>
        <ecNumber evidence="12">5.4.2.-</ecNumber>
    </submittedName>
</protein>
<dbReference type="Pfam" id="PF02880">
    <property type="entry name" value="PGM_PMM_III"/>
    <property type="match status" value="1"/>
</dbReference>
<dbReference type="Pfam" id="PF00408">
    <property type="entry name" value="PGM_PMM_IV"/>
    <property type="match status" value="1"/>
</dbReference>
<evidence type="ECO:0000313" key="12">
    <source>
        <dbReference type="EMBL" id="MFC6396127.1"/>
    </source>
</evidence>
<keyword evidence="3" id="KW-0597">Phosphoprotein</keyword>
<feature type="domain" description="Alpha-D-phosphohexomutase alpha/beta/alpha" evidence="10">
    <location>
        <begin position="212"/>
        <end position="311"/>
    </location>
</feature>
<evidence type="ECO:0000256" key="2">
    <source>
        <dbReference type="ARBA" id="ARBA00010231"/>
    </source>
</evidence>
<dbReference type="InterPro" id="IPR005841">
    <property type="entry name" value="Alpha-D-phosphohexomutase_SF"/>
</dbReference>
<dbReference type="InterPro" id="IPR036900">
    <property type="entry name" value="A-D-PHexomutase_C_sf"/>
</dbReference>
<feature type="domain" description="Alpha-D-phosphohexomutase C-terminal" evidence="8">
    <location>
        <begin position="487"/>
        <end position="522"/>
    </location>
</feature>
<evidence type="ECO:0000256" key="7">
    <source>
        <dbReference type="RuleBase" id="RU004326"/>
    </source>
</evidence>
<dbReference type="SUPFAM" id="SSF55957">
    <property type="entry name" value="Phosphoglucomutase, C-terminal domain"/>
    <property type="match status" value="1"/>
</dbReference>
<evidence type="ECO:0000256" key="6">
    <source>
        <dbReference type="ARBA" id="ARBA00023235"/>
    </source>
</evidence>
<feature type="domain" description="Alpha-D-phosphohexomutase alpha/beta/alpha" evidence="9">
    <location>
        <begin position="53"/>
        <end position="188"/>
    </location>
</feature>
<dbReference type="Gene3D" id="3.30.310.50">
    <property type="entry name" value="Alpha-D-phosphohexomutase, C-terminal domain"/>
    <property type="match status" value="1"/>
</dbReference>
<evidence type="ECO:0000256" key="1">
    <source>
        <dbReference type="ARBA" id="ARBA00001946"/>
    </source>
</evidence>
<evidence type="ECO:0000313" key="13">
    <source>
        <dbReference type="Proteomes" id="UP001596266"/>
    </source>
</evidence>
<sequence>MITDDLRSRALAWADDDPDAATATALRDLLERADAGDQDAAEELTSAFAGPLTFGTAGLRAALGPGPGRMNRVVVSQAAAGFANWLKAQGHTSGRVLIGYDARYNSDVFAADTAEIMAAAGFEAVLTDAPTPTPVVAFGIKHFGCVAAVVVTASHNPPADNGYKVYLGDGSQIVPPADVEIAAQIAEVAARPLADIARTSDYRMIGQELIDAYVARTTELVPVGAPRELTWVYTAMHGVGARVVDQVVRACGFTEGIAVAQQVEPDPAFPTVAFPNPEEPGAIDLAIQLATDSDADIVVANDPDADRCAAAARFGEGWRMLTGDELGALLGDDALRRGVEGVYANSIVSSTLLGTMARAAGRPFTTTLTGFKWIGRVPGLGFGYEEAIGYCCDPTVVPDKDGITALVNILRIAAELKAAGSSVPERLDEISRTHGVHATGQLSVRVADLQIIRDAMAKLRGNPPATLLGEPVEVRDLSQPTGDLPATDAIELTGARVHVVARPSGTEPKLKCYLEARVSAEESAADLNDAKARATQMLAQVRAEMAQALGVQG</sequence>
<dbReference type="Proteomes" id="UP001596266">
    <property type="component" value="Unassembled WGS sequence"/>
</dbReference>
<keyword evidence="4 7" id="KW-0479">Metal-binding</keyword>
<dbReference type="SUPFAM" id="SSF53738">
    <property type="entry name" value="Phosphoglucomutase, first 3 domains"/>
    <property type="match status" value="3"/>
</dbReference>
<gene>
    <name evidence="12" type="ORF">ACFP57_03870</name>
</gene>
<evidence type="ECO:0000259" key="9">
    <source>
        <dbReference type="Pfam" id="PF02878"/>
    </source>
</evidence>
<dbReference type="InterPro" id="IPR005845">
    <property type="entry name" value="A-D-PHexomutase_a/b/a-II"/>
</dbReference>
<organism evidence="12 13">
    <name type="scientific">Luteococcus sanguinis</name>
    <dbReference type="NCBI Taxonomy" id="174038"/>
    <lineage>
        <taxon>Bacteria</taxon>
        <taxon>Bacillati</taxon>
        <taxon>Actinomycetota</taxon>
        <taxon>Actinomycetes</taxon>
        <taxon>Propionibacteriales</taxon>
        <taxon>Propionibacteriaceae</taxon>
        <taxon>Luteococcus</taxon>
    </lineage>
</organism>
<dbReference type="PRINTS" id="PR00509">
    <property type="entry name" value="PGMPMM"/>
</dbReference>
<dbReference type="PANTHER" id="PTHR45745:SF1">
    <property type="entry name" value="PHOSPHOGLUCOMUTASE 2B-RELATED"/>
    <property type="match status" value="1"/>
</dbReference>
<dbReference type="PROSITE" id="PS00710">
    <property type="entry name" value="PGM_PMM"/>
    <property type="match status" value="1"/>
</dbReference>
<dbReference type="InterPro" id="IPR005844">
    <property type="entry name" value="A-D-PHexomutase_a/b/a-I"/>
</dbReference>
<evidence type="ECO:0000259" key="11">
    <source>
        <dbReference type="Pfam" id="PF02880"/>
    </source>
</evidence>
<name>A0ABW1WYQ8_9ACTN</name>
<dbReference type="InterPro" id="IPR016055">
    <property type="entry name" value="A-D-PHexomutase_a/b/a-I/II/III"/>
</dbReference>
<dbReference type="Gene3D" id="3.40.120.10">
    <property type="entry name" value="Alpha-D-Glucose-1,6-Bisphosphate, subunit A, domain 3"/>
    <property type="match status" value="3"/>
</dbReference>
<dbReference type="GO" id="GO:0016853">
    <property type="term" value="F:isomerase activity"/>
    <property type="evidence" value="ECO:0007669"/>
    <property type="project" value="UniProtKB-KW"/>
</dbReference>
<feature type="domain" description="Alpha-D-phosphohexomutase alpha/beta/alpha" evidence="11">
    <location>
        <begin position="322"/>
        <end position="417"/>
    </location>
</feature>
<keyword evidence="13" id="KW-1185">Reference proteome</keyword>
<dbReference type="RefSeq" id="WP_343885396.1">
    <property type="nucleotide sequence ID" value="NZ_BAAAKI010000004.1"/>
</dbReference>
<dbReference type="InterPro" id="IPR005846">
    <property type="entry name" value="A-D-PHexomutase_a/b/a-III"/>
</dbReference>
<proteinExistence type="inferred from homology"/>
<dbReference type="Pfam" id="PF02879">
    <property type="entry name" value="PGM_PMM_II"/>
    <property type="match status" value="1"/>
</dbReference>
<comment type="similarity">
    <text evidence="2 7">Belongs to the phosphohexose mutase family.</text>
</comment>
<dbReference type="InterPro" id="IPR005843">
    <property type="entry name" value="A-D-PHexomutase_C"/>
</dbReference>
<dbReference type="InterPro" id="IPR016066">
    <property type="entry name" value="A-D-PHexomutase_CS"/>
</dbReference>
<dbReference type="EC" id="5.4.2.-" evidence="12"/>
<dbReference type="EMBL" id="JBHSUA010000009">
    <property type="protein sequence ID" value="MFC6396127.1"/>
    <property type="molecule type" value="Genomic_DNA"/>
</dbReference>
<evidence type="ECO:0000256" key="4">
    <source>
        <dbReference type="ARBA" id="ARBA00022723"/>
    </source>
</evidence>
<reference evidence="13" key="1">
    <citation type="journal article" date="2019" name="Int. J. Syst. Evol. Microbiol.">
        <title>The Global Catalogue of Microorganisms (GCM) 10K type strain sequencing project: providing services to taxonomists for standard genome sequencing and annotation.</title>
        <authorList>
            <consortium name="The Broad Institute Genomics Platform"/>
            <consortium name="The Broad Institute Genome Sequencing Center for Infectious Disease"/>
            <person name="Wu L."/>
            <person name="Ma J."/>
        </authorList>
    </citation>
    <scope>NUCLEOTIDE SEQUENCE [LARGE SCALE GENOMIC DNA]</scope>
    <source>
        <strain evidence="13">CGMCC 1.15277</strain>
    </source>
</reference>
<evidence type="ECO:0000259" key="8">
    <source>
        <dbReference type="Pfam" id="PF00408"/>
    </source>
</evidence>
<evidence type="ECO:0000256" key="5">
    <source>
        <dbReference type="ARBA" id="ARBA00022842"/>
    </source>
</evidence>
<dbReference type="PANTHER" id="PTHR45745">
    <property type="entry name" value="PHOSPHOMANNOMUTASE 45A"/>
    <property type="match status" value="1"/>
</dbReference>
<accession>A0ABW1WYQ8</accession>
<comment type="cofactor">
    <cofactor evidence="1">
        <name>Mg(2+)</name>
        <dbReference type="ChEBI" id="CHEBI:18420"/>
    </cofactor>
</comment>
<evidence type="ECO:0000256" key="3">
    <source>
        <dbReference type="ARBA" id="ARBA00022553"/>
    </source>
</evidence>
<keyword evidence="5 7" id="KW-0460">Magnesium</keyword>
<dbReference type="Pfam" id="PF02878">
    <property type="entry name" value="PGM_PMM_I"/>
    <property type="match status" value="1"/>
</dbReference>
<evidence type="ECO:0000259" key="10">
    <source>
        <dbReference type="Pfam" id="PF02879"/>
    </source>
</evidence>
<dbReference type="CDD" id="cd05799">
    <property type="entry name" value="PGM2"/>
    <property type="match status" value="1"/>
</dbReference>
<keyword evidence="6 12" id="KW-0413">Isomerase</keyword>